<dbReference type="AlphaFoldDB" id="A0A4R2BG31"/>
<sequence>MSQHDFTAGSIAKHMFYFSTPIMLTNLLQVSYQFIDSLWIGNLLGGNALGAVTISSTVIVTMLSFIIGINHATLTILSQQRGRKNDEGLRSYLNALVVVLSTLSVLAGTIGYFFSEWILMMLDTPAEMMAGAAAYLRINLIGILFLLGYNFISTVLRAMGDSKTPLKFVMVAVLLNTVLDPVFISLFDMGIEGAALATILSQGLSFLLGVVYTIRRKLVLFTLPSIPNKEEVFLILKLGIPSGLQMMVIHAGVLAIMSVVNSFGKDVVAGFGASQRIDSLITLPAMALGTAVNSMAGQNIGAGRWDRVRQIAIYGAIYNFTIMLLIAILVFSLAEFLTALFIQQKEAVLFGKDYLKIIAFFYPFIGLNFILNGIVRGAGAMYQILVLNLISFWILRYPLTLIGSEWLGQNGISLGMGISFVLSSVISFVYFKFGKWKQKSLFTKKAAE</sequence>
<evidence type="ECO:0000313" key="10">
    <source>
        <dbReference type="Proteomes" id="UP000295689"/>
    </source>
</evidence>
<keyword evidence="3" id="KW-0813">Transport</keyword>
<dbReference type="PANTHER" id="PTHR43549:SF3">
    <property type="entry name" value="MULTIDRUG RESISTANCE PROTEIN YPNP-RELATED"/>
    <property type="match status" value="1"/>
</dbReference>
<comment type="caution">
    <text evidence="9">The sequence shown here is derived from an EMBL/GenBank/DDBJ whole genome shotgun (WGS) entry which is preliminary data.</text>
</comment>
<keyword evidence="10" id="KW-1185">Reference proteome</keyword>
<keyword evidence="7 8" id="KW-0472">Membrane</keyword>
<accession>A0A4R2BG31</accession>
<dbReference type="RefSeq" id="WP_132004005.1">
    <property type="nucleotide sequence ID" value="NZ_JABUHM010000009.1"/>
</dbReference>
<dbReference type="CDD" id="cd13138">
    <property type="entry name" value="MATE_yoeA_like"/>
    <property type="match status" value="1"/>
</dbReference>
<evidence type="ECO:0000256" key="4">
    <source>
        <dbReference type="ARBA" id="ARBA00022475"/>
    </source>
</evidence>
<evidence type="ECO:0000256" key="3">
    <source>
        <dbReference type="ARBA" id="ARBA00022448"/>
    </source>
</evidence>
<dbReference type="EMBL" id="SLVV01000004">
    <property type="protein sequence ID" value="TCN25987.1"/>
    <property type="molecule type" value="Genomic_DNA"/>
</dbReference>
<keyword evidence="5 8" id="KW-0812">Transmembrane</keyword>
<dbReference type="GO" id="GO:0042910">
    <property type="term" value="F:xenobiotic transmembrane transporter activity"/>
    <property type="evidence" value="ECO:0007669"/>
    <property type="project" value="InterPro"/>
</dbReference>
<keyword evidence="6 8" id="KW-1133">Transmembrane helix</keyword>
<dbReference type="InterPro" id="IPR002528">
    <property type="entry name" value="MATE_fam"/>
</dbReference>
<comment type="subcellular location">
    <subcellularLocation>
        <location evidence="1">Cell membrane</location>
        <topology evidence="1">Multi-pass membrane protein</topology>
    </subcellularLocation>
</comment>
<feature type="transmembrane region" description="Helical" evidence="8">
    <location>
        <begin position="277"/>
        <end position="296"/>
    </location>
</feature>
<feature type="transmembrane region" description="Helical" evidence="8">
    <location>
        <begin position="411"/>
        <end position="431"/>
    </location>
</feature>
<evidence type="ECO:0000256" key="8">
    <source>
        <dbReference type="SAM" id="Phobius"/>
    </source>
</evidence>
<evidence type="ECO:0000256" key="5">
    <source>
        <dbReference type="ARBA" id="ARBA00022692"/>
    </source>
</evidence>
<evidence type="ECO:0000256" key="1">
    <source>
        <dbReference type="ARBA" id="ARBA00004651"/>
    </source>
</evidence>
<comment type="similarity">
    <text evidence="2">Belongs to the multi antimicrobial extrusion (MATE) (TC 2.A.66.1) family.</text>
</comment>
<name>A0A4R2BG31_9BACI</name>
<feature type="transmembrane region" description="Helical" evidence="8">
    <location>
        <begin position="382"/>
        <end position="399"/>
    </location>
</feature>
<dbReference type="InterPro" id="IPR048279">
    <property type="entry name" value="MdtK-like"/>
</dbReference>
<feature type="transmembrane region" description="Helical" evidence="8">
    <location>
        <begin position="47"/>
        <end position="70"/>
    </location>
</feature>
<dbReference type="GO" id="GO:0015297">
    <property type="term" value="F:antiporter activity"/>
    <property type="evidence" value="ECO:0007669"/>
    <property type="project" value="InterPro"/>
</dbReference>
<feature type="transmembrane region" description="Helical" evidence="8">
    <location>
        <begin position="193"/>
        <end position="214"/>
    </location>
</feature>
<evidence type="ECO:0000256" key="2">
    <source>
        <dbReference type="ARBA" id="ARBA00010199"/>
    </source>
</evidence>
<feature type="transmembrane region" description="Helical" evidence="8">
    <location>
        <begin position="354"/>
        <end position="375"/>
    </location>
</feature>
<feature type="transmembrane region" description="Helical" evidence="8">
    <location>
        <begin position="134"/>
        <end position="156"/>
    </location>
</feature>
<dbReference type="NCBIfam" id="TIGR00797">
    <property type="entry name" value="matE"/>
    <property type="match status" value="1"/>
</dbReference>
<proteinExistence type="inferred from homology"/>
<dbReference type="Proteomes" id="UP000295689">
    <property type="component" value="Unassembled WGS sequence"/>
</dbReference>
<feature type="transmembrane region" description="Helical" evidence="8">
    <location>
        <begin position="317"/>
        <end position="342"/>
    </location>
</feature>
<dbReference type="GO" id="GO:0005886">
    <property type="term" value="C:plasma membrane"/>
    <property type="evidence" value="ECO:0007669"/>
    <property type="project" value="UniProtKB-SubCell"/>
</dbReference>
<evidence type="ECO:0000256" key="7">
    <source>
        <dbReference type="ARBA" id="ARBA00023136"/>
    </source>
</evidence>
<evidence type="ECO:0000313" key="9">
    <source>
        <dbReference type="EMBL" id="TCN25987.1"/>
    </source>
</evidence>
<feature type="transmembrane region" description="Helical" evidence="8">
    <location>
        <begin position="91"/>
        <end position="114"/>
    </location>
</feature>
<dbReference type="PANTHER" id="PTHR43549">
    <property type="entry name" value="MULTIDRUG RESISTANCE PROTEIN YPNP-RELATED"/>
    <property type="match status" value="1"/>
</dbReference>
<reference evidence="9 10" key="1">
    <citation type="journal article" date="2015" name="Stand. Genomic Sci.">
        <title>Genomic Encyclopedia of Bacterial and Archaeal Type Strains, Phase III: the genomes of soil and plant-associated and newly described type strains.</title>
        <authorList>
            <person name="Whitman W.B."/>
            <person name="Woyke T."/>
            <person name="Klenk H.P."/>
            <person name="Zhou Y."/>
            <person name="Lilburn T.G."/>
            <person name="Beck B.J."/>
            <person name="De Vos P."/>
            <person name="Vandamme P."/>
            <person name="Eisen J.A."/>
            <person name="Garrity G."/>
            <person name="Hugenholtz P."/>
            <person name="Kyrpides N.C."/>
        </authorList>
    </citation>
    <scope>NUCLEOTIDE SEQUENCE [LARGE SCALE GENOMIC DNA]</scope>
    <source>
        <strain evidence="9 10">CV53</strain>
    </source>
</reference>
<organism evidence="9 10">
    <name type="scientific">Mesobacillus foraminis</name>
    <dbReference type="NCBI Taxonomy" id="279826"/>
    <lineage>
        <taxon>Bacteria</taxon>
        <taxon>Bacillati</taxon>
        <taxon>Bacillota</taxon>
        <taxon>Bacilli</taxon>
        <taxon>Bacillales</taxon>
        <taxon>Bacillaceae</taxon>
        <taxon>Mesobacillus</taxon>
    </lineage>
</organism>
<dbReference type="InterPro" id="IPR052031">
    <property type="entry name" value="Membrane_Transporter-Flippase"/>
</dbReference>
<feature type="transmembrane region" description="Helical" evidence="8">
    <location>
        <begin position="234"/>
        <end position="257"/>
    </location>
</feature>
<keyword evidence="4" id="KW-1003">Cell membrane</keyword>
<dbReference type="PIRSF" id="PIRSF006603">
    <property type="entry name" value="DinF"/>
    <property type="match status" value="1"/>
</dbReference>
<feature type="transmembrane region" description="Helical" evidence="8">
    <location>
        <begin position="16"/>
        <end position="35"/>
    </location>
</feature>
<feature type="transmembrane region" description="Helical" evidence="8">
    <location>
        <begin position="168"/>
        <end position="187"/>
    </location>
</feature>
<protein>
    <submittedName>
        <fullName evidence="9">Putative MATE family efflux protein</fullName>
    </submittedName>
</protein>
<gene>
    <name evidence="9" type="ORF">EV146_10494</name>
</gene>
<dbReference type="Pfam" id="PF01554">
    <property type="entry name" value="MatE"/>
    <property type="match status" value="2"/>
</dbReference>
<evidence type="ECO:0000256" key="6">
    <source>
        <dbReference type="ARBA" id="ARBA00022989"/>
    </source>
</evidence>